<keyword evidence="2" id="KW-1185">Reference proteome</keyword>
<organism evidence="1 2">
    <name type="scientific">Pedobacter yulinensis</name>
    <dbReference type="NCBI Taxonomy" id="2126353"/>
    <lineage>
        <taxon>Bacteria</taxon>
        <taxon>Pseudomonadati</taxon>
        <taxon>Bacteroidota</taxon>
        <taxon>Sphingobacteriia</taxon>
        <taxon>Sphingobacteriales</taxon>
        <taxon>Sphingobacteriaceae</taxon>
        <taxon>Pedobacter</taxon>
    </lineage>
</organism>
<dbReference type="Proteomes" id="UP000240912">
    <property type="component" value="Unassembled WGS sequence"/>
</dbReference>
<accession>A0A2T3HI33</accession>
<comment type="caution">
    <text evidence="1">The sequence shown here is derived from an EMBL/GenBank/DDBJ whole genome shotgun (WGS) entry which is preliminary data.</text>
</comment>
<dbReference type="AlphaFoldDB" id="A0A2T3HI33"/>
<proteinExistence type="predicted"/>
<protein>
    <submittedName>
        <fullName evidence="1">Uncharacterized protein</fullName>
    </submittedName>
</protein>
<dbReference type="EMBL" id="PYLS01000006">
    <property type="protein sequence ID" value="PST82090.1"/>
    <property type="molecule type" value="Genomic_DNA"/>
</dbReference>
<evidence type="ECO:0000313" key="2">
    <source>
        <dbReference type="Proteomes" id="UP000240912"/>
    </source>
</evidence>
<name>A0A2T3HI33_9SPHI</name>
<gene>
    <name evidence="1" type="ORF">C7T94_14890</name>
</gene>
<reference evidence="1 2" key="1">
    <citation type="submission" date="2018-03" db="EMBL/GenBank/DDBJ databases">
        <authorList>
            <person name="Keele B.F."/>
        </authorList>
    </citation>
    <scope>NUCLEOTIDE SEQUENCE [LARGE SCALE GENOMIC DNA]</scope>
    <source>
        <strain evidence="1 2">YL28-9</strain>
    </source>
</reference>
<sequence length="64" mass="7245">MRFGGTLKGPHDLLKVQHKYIKNLPMPKACRQFALFQCSYCPVKNNRGANVEKGFPVTILIVIN</sequence>
<evidence type="ECO:0000313" key="1">
    <source>
        <dbReference type="EMBL" id="PST82090.1"/>
    </source>
</evidence>